<keyword evidence="3 10" id="KW-0808">Transferase</keyword>
<dbReference type="Gene3D" id="3.40.50.620">
    <property type="entry name" value="HUPs"/>
    <property type="match status" value="1"/>
</dbReference>
<dbReference type="InterPro" id="IPR004506">
    <property type="entry name" value="MnmA-like"/>
</dbReference>
<dbReference type="EMBL" id="VTOW01000001">
    <property type="protein sequence ID" value="NKE69527.1"/>
    <property type="molecule type" value="Genomic_DNA"/>
</dbReference>
<dbReference type="NCBIfam" id="TIGR00420">
    <property type="entry name" value="trmU"/>
    <property type="match status" value="1"/>
</dbReference>
<dbReference type="HAMAP" id="MF_00144">
    <property type="entry name" value="tRNA_thiouridyl_MnmA"/>
    <property type="match status" value="1"/>
</dbReference>
<evidence type="ECO:0000313" key="14">
    <source>
        <dbReference type="Proteomes" id="UP000534783"/>
    </source>
</evidence>
<keyword evidence="5 10" id="KW-0547">Nucleotide-binding</keyword>
<dbReference type="Pfam" id="PF03054">
    <property type="entry name" value="tRNA_Me_trans"/>
    <property type="match status" value="1"/>
</dbReference>
<evidence type="ECO:0000256" key="1">
    <source>
        <dbReference type="ARBA" id="ARBA00022490"/>
    </source>
</evidence>
<evidence type="ECO:0000256" key="2">
    <source>
        <dbReference type="ARBA" id="ARBA00022555"/>
    </source>
</evidence>
<dbReference type="GO" id="GO:0000049">
    <property type="term" value="F:tRNA binding"/>
    <property type="evidence" value="ECO:0007669"/>
    <property type="project" value="UniProtKB-KW"/>
</dbReference>
<dbReference type="PANTHER" id="PTHR11933">
    <property type="entry name" value="TRNA 5-METHYLAMINOMETHYL-2-THIOURIDYLATE -METHYLTRANSFERASE"/>
    <property type="match status" value="1"/>
</dbReference>
<feature type="region of interest" description="Interaction with tRNA" evidence="10">
    <location>
        <begin position="298"/>
        <end position="299"/>
    </location>
</feature>
<comment type="catalytic activity">
    <reaction evidence="9 10">
        <text>S-sulfanyl-L-cysteinyl-[protein] + uridine(34) in tRNA + AH2 + ATP = 2-thiouridine(34) in tRNA + L-cysteinyl-[protein] + A + AMP + diphosphate + H(+)</text>
        <dbReference type="Rhea" id="RHEA:47032"/>
        <dbReference type="Rhea" id="RHEA-COMP:10131"/>
        <dbReference type="Rhea" id="RHEA-COMP:11726"/>
        <dbReference type="Rhea" id="RHEA-COMP:11727"/>
        <dbReference type="Rhea" id="RHEA-COMP:11728"/>
        <dbReference type="ChEBI" id="CHEBI:13193"/>
        <dbReference type="ChEBI" id="CHEBI:15378"/>
        <dbReference type="ChEBI" id="CHEBI:17499"/>
        <dbReference type="ChEBI" id="CHEBI:29950"/>
        <dbReference type="ChEBI" id="CHEBI:30616"/>
        <dbReference type="ChEBI" id="CHEBI:33019"/>
        <dbReference type="ChEBI" id="CHEBI:61963"/>
        <dbReference type="ChEBI" id="CHEBI:65315"/>
        <dbReference type="ChEBI" id="CHEBI:87170"/>
        <dbReference type="ChEBI" id="CHEBI:456215"/>
        <dbReference type="EC" id="2.8.1.13"/>
    </reaction>
</comment>
<accession>A0A7X6DLW4</accession>
<evidence type="ECO:0000256" key="5">
    <source>
        <dbReference type="ARBA" id="ARBA00022741"/>
    </source>
</evidence>
<evidence type="ECO:0000256" key="4">
    <source>
        <dbReference type="ARBA" id="ARBA00022694"/>
    </source>
</evidence>
<feature type="domain" description="tRNA-specific 2-thiouridylase MnmA-like C-terminal" evidence="11">
    <location>
        <begin position="273"/>
        <end position="347"/>
    </location>
</feature>
<reference evidence="13 14" key="1">
    <citation type="journal article" date="2020" name="Nature">
        <title>Bacterial chemolithoautotrophy via manganese oxidation.</title>
        <authorList>
            <person name="Yu H."/>
            <person name="Leadbetter J.R."/>
        </authorList>
    </citation>
    <scope>NUCLEOTIDE SEQUENCE [LARGE SCALE GENOMIC DNA]</scope>
    <source>
        <strain evidence="13 14">Mn-1</strain>
    </source>
</reference>
<feature type="active site" description="Cysteine persulfide intermediate" evidence="10">
    <location>
        <position position="192"/>
    </location>
</feature>
<organism evidence="13 14">
    <name type="scientific">Candidatus Manganitrophus noduliformans</name>
    <dbReference type="NCBI Taxonomy" id="2606439"/>
    <lineage>
        <taxon>Bacteria</taxon>
        <taxon>Pseudomonadati</taxon>
        <taxon>Nitrospirota</taxon>
        <taxon>Nitrospiria</taxon>
        <taxon>Candidatus Troglogloeales</taxon>
        <taxon>Candidatus Manganitrophaceae</taxon>
        <taxon>Candidatus Manganitrophus</taxon>
    </lineage>
</organism>
<dbReference type="InterPro" id="IPR046884">
    <property type="entry name" value="MnmA-like_central"/>
</dbReference>
<protein>
    <recommendedName>
        <fullName evidence="10">tRNA-specific 2-thiouridylase MnmA</fullName>
        <ecNumber evidence="10">2.8.1.13</ecNumber>
    </recommendedName>
</protein>
<evidence type="ECO:0000259" key="11">
    <source>
        <dbReference type="Pfam" id="PF20258"/>
    </source>
</evidence>
<dbReference type="PANTHER" id="PTHR11933:SF5">
    <property type="entry name" value="MITOCHONDRIAL TRNA-SPECIFIC 2-THIOURIDYLASE 1"/>
    <property type="match status" value="1"/>
</dbReference>
<keyword evidence="8" id="KW-1015">Disulfide bond</keyword>
<sequence length="354" mass="39181">MSGGIDSAVTAALLKEAGYDVIGVTLTLWKDEGEDEKRWQDRSCCKVGLARHVAKLLSIPHHVLDIQEEFRSEIIDDFCDAYLVGQTPNPCVRCNERMKFGRLLTVACDLGADLLATGHYARIRHRPERGRYSLLKGADLQKDQSYFLYRLNQEQLAATLFPLGEMHKEAVCKKAAALGLPYEEVLESQEVCFVTQKDYRAFLSEHRPESQAPGKIVTESGEVVGEHAGVAFYTIGQRRGLGVAAGERIYVTQLNPARREVVVGSEESLLKKEVFADRLVWGGEGCPEAPLRVQAKIRYRSPAGEATLVPFSEGRVRILFDEPQRGVTPGQSVVFYRGEEVIGGGMILEAGPES</sequence>
<dbReference type="GO" id="GO:0005524">
    <property type="term" value="F:ATP binding"/>
    <property type="evidence" value="ECO:0007669"/>
    <property type="project" value="UniProtKB-KW"/>
</dbReference>
<dbReference type="Proteomes" id="UP000534783">
    <property type="component" value="Unassembled WGS sequence"/>
</dbReference>
<feature type="region of interest" description="Interaction with tRNA" evidence="10">
    <location>
        <begin position="142"/>
        <end position="144"/>
    </location>
</feature>
<feature type="domain" description="tRNA-specific 2-thiouridylase MnmA-like central" evidence="12">
    <location>
        <begin position="201"/>
        <end position="264"/>
    </location>
</feature>
<keyword evidence="6 10" id="KW-0067">ATP-binding</keyword>
<evidence type="ECO:0000256" key="8">
    <source>
        <dbReference type="ARBA" id="ARBA00023157"/>
    </source>
</evidence>
<keyword evidence="1 10" id="KW-0963">Cytoplasm</keyword>
<keyword evidence="7 10" id="KW-0694">RNA-binding</keyword>
<name>A0A7X6DLW4_9BACT</name>
<evidence type="ECO:0000256" key="7">
    <source>
        <dbReference type="ARBA" id="ARBA00022884"/>
    </source>
</evidence>
<dbReference type="EC" id="2.8.1.13" evidence="10"/>
<evidence type="ECO:0000313" key="13">
    <source>
        <dbReference type="EMBL" id="NKE69527.1"/>
    </source>
</evidence>
<dbReference type="FunFam" id="2.30.30.280:FF:000001">
    <property type="entry name" value="tRNA-specific 2-thiouridylase MnmA"/>
    <property type="match status" value="1"/>
</dbReference>
<dbReference type="GO" id="GO:0002143">
    <property type="term" value="P:tRNA wobble position uridine thiolation"/>
    <property type="evidence" value="ECO:0007669"/>
    <property type="project" value="TreeGrafter"/>
</dbReference>
<gene>
    <name evidence="10 13" type="primary">mnmA</name>
    <name evidence="13" type="ORF">MNODULE_02020</name>
</gene>
<comment type="caution">
    <text evidence="10">Lacks conserved residue(s) required for the propagation of feature annotation.</text>
</comment>
<evidence type="ECO:0000256" key="6">
    <source>
        <dbReference type="ARBA" id="ARBA00022840"/>
    </source>
</evidence>
<keyword evidence="4 10" id="KW-0819">tRNA processing</keyword>
<feature type="active site" description="Nucleophile" evidence="10">
    <location>
        <position position="94"/>
    </location>
</feature>
<dbReference type="InterPro" id="IPR014729">
    <property type="entry name" value="Rossmann-like_a/b/a_fold"/>
</dbReference>
<comment type="caution">
    <text evidence="13">The sequence shown here is derived from an EMBL/GenBank/DDBJ whole genome shotgun (WGS) entry which is preliminary data.</text>
</comment>
<evidence type="ECO:0000256" key="9">
    <source>
        <dbReference type="ARBA" id="ARBA00051542"/>
    </source>
</evidence>
<feature type="site" description="Interaction with tRNA" evidence="10">
    <location>
        <position position="119"/>
    </location>
</feature>
<dbReference type="GO" id="GO:0005737">
    <property type="term" value="C:cytoplasm"/>
    <property type="evidence" value="ECO:0007669"/>
    <property type="project" value="UniProtKB-SubCell"/>
</dbReference>
<keyword evidence="14" id="KW-1185">Reference proteome</keyword>
<proteinExistence type="inferred from homology"/>
<evidence type="ECO:0000256" key="3">
    <source>
        <dbReference type="ARBA" id="ARBA00022679"/>
    </source>
</evidence>
<dbReference type="SUPFAM" id="SSF52402">
    <property type="entry name" value="Adenine nucleotide alpha hydrolases-like"/>
    <property type="match status" value="1"/>
</dbReference>
<dbReference type="InterPro" id="IPR046885">
    <property type="entry name" value="MnmA-like_C"/>
</dbReference>
<dbReference type="GO" id="GO:0103016">
    <property type="term" value="F:tRNA-uridine 2-sulfurtransferase activity"/>
    <property type="evidence" value="ECO:0007669"/>
    <property type="project" value="UniProtKB-EC"/>
</dbReference>
<dbReference type="InterPro" id="IPR023382">
    <property type="entry name" value="MnmA-like_central_sf"/>
</dbReference>
<feature type="binding site" evidence="10">
    <location>
        <position position="118"/>
    </location>
    <ligand>
        <name>ATP</name>
        <dbReference type="ChEBI" id="CHEBI:30616"/>
    </ligand>
</feature>
<dbReference type="Gene3D" id="2.30.30.280">
    <property type="entry name" value="Adenine nucleotide alpha hydrolases-like domains"/>
    <property type="match status" value="1"/>
</dbReference>
<evidence type="ECO:0000259" key="12">
    <source>
        <dbReference type="Pfam" id="PF20259"/>
    </source>
</evidence>
<dbReference type="Pfam" id="PF20258">
    <property type="entry name" value="tRNA_Me_trans_C"/>
    <property type="match status" value="1"/>
</dbReference>
<dbReference type="CDD" id="cd01998">
    <property type="entry name" value="MnmA_TRMU-like"/>
    <property type="match status" value="1"/>
</dbReference>
<dbReference type="AlphaFoldDB" id="A0A7X6DLW4"/>
<keyword evidence="2 10" id="KW-0820">tRNA-binding</keyword>
<comment type="subcellular location">
    <subcellularLocation>
        <location evidence="10">Cytoplasm</location>
    </subcellularLocation>
</comment>
<comment type="similarity">
    <text evidence="10">Belongs to the MnmA/TRMU family.</text>
</comment>
<dbReference type="FunFam" id="2.40.30.10:FF:000023">
    <property type="entry name" value="tRNA-specific 2-thiouridylase MnmA"/>
    <property type="match status" value="1"/>
</dbReference>
<feature type="site" description="Interaction with tRNA" evidence="10">
    <location>
        <position position="331"/>
    </location>
</feature>
<evidence type="ECO:0000256" key="10">
    <source>
        <dbReference type="HAMAP-Rule" id="MF_00144"/>
    </source>
</evidence>
<dbReference type="NCBIfam" id="NF001138">
    <property type="entry name" value="PRK00143.1"/>
    <property type="match status" value="1"/>
</dbReference>
<dbReference type="Pfam" id="PF20259">
    <property type="entry name" value="tRNA_Me_trans_M"/>
    <property type="match status" value="1"/>
</dbReference>
<feature type="binding site" evidence="10">
    <location>
        <position position="26"/>
    </location>
    <ligand>
        <name>ATP</name>
        <dbReference type="ChEBI" id="CHEBI:30616"/>
    </ligand>
</feature>
<dbReference type="Gene3D" id="2.40.30.10">
    <property type="entry name" value="Translation factors"/>
    <property type="match status" value="1"/>
</dbReference>
<comment type="function">
    <text evidence="10">Catalyzes the 2-thiolation of uridine at the wobble position (U34) of tRNA, leading to the formation of s(2)U34.</text>
</comment>